<name>A0A4P8PTN8_9VIRU</name>
<organism evidence="2">
    <name type="scientific">Blackfly microvirus SF02</name>
    <dbReference type="NCBI Taxonomy" id="2576452"/>
    <lineage>
        <taxon>Viruses</taxon>
        <taxon>Monodnaviria</taxon>
        <taxon>Sangervirae</taxon>
        <taxon>Phixviricota</taxon>
        <taxon>Malgrandaviricetes</taxon>
        <taxon>Petitvirales</taxon>
        <taxon>Microviridae</taxon>
        <taxon>Microvirus</taxon>
    </lineage>
</organism>
<sequence length="279" mass="29863">MDPLLGAGIGLLGGVVNNLFAGQRQDEAQAFNAQQLAQSQAFNAEQAGINRTFAADQAGLSRNFNSQEAYFGRQFQDIMQANQYQRTVQDMRAAGLNPILAYRQGAGSTPSASTASSGASPSGSAASSGTTSITPAQTFDILGPAVNNAMQILKLENETKVANASADKLRAETSTETERPGLVSAQKATEEKRPALVERQTKLGKAETSESLQRQIIREPEAEKAEVERSLLNNQAYRILYGAGLVSQNAAKPVTDVGNALKSFVVPSFKERFKFRSDD</sequence>
<feature type="region of interest" description="Disordered" evidence="1">
    <location>
        <begin position="166"/>
        <end position="192"/>
    </location>
</feature>
<accession>A0A4P8PTN8</accession>
<feature type="region of interest" description="Disordered" evidence="1">
    <location>
        <begin position="105"/>
        <end position="131"/>
    </location>
</feature>
<evidence type="ECO:0000256" key="1">
    <source>
        <dbReference type="SAM" id="MobiDB-lite"/>
    </source>
</evidence>
<dbReference type="Proteomes" id="UP000324505">
    <property type="component" value="Segment"/>
</dbReference>
<proteinExistence type="predicted"/>
<dbReference type="EMBL" id="MK249174">
    <property type="protein sequence ID" value="QCQ84824.1"/>
    <property type="molecule type" value="Genomic_DNA"/>
</dbReference>
<reference evidence="2" key="1">
    <citation type="submission" date="2018-12" db="EMBL/GenBank/DDBJ databases">
        <title>Singled stranded DNA viruses identified in blackflies (Austrosimulium ungulatum) sampled in New Zealand.</title>
        <authorList>
            <person name="Kraberger S."/>
            <person name="Fontenele R.S."/>
            <person name="Schmidlin K."/>
            <person name="Walters M."/>
            <person name="Varsani A."/>
        </authorList>
    </citation>
    <scope>NUCLEOTIDE SEQUENCE [LARGE SCALE GENOMIC DNA]</scope>
    <source>
        <strain evidence="2">097</strain>
    </source>
</reference>
<feature type="compositionally biased region" description="Basic and acidic residues" evidence="1">
    <location>
        <begin position="167"/>
        <end position="179"/>
    </location>
</feature>
<evidence type="ECO:0000313" key="2">
    <source>
        <dbReference type="EMBL" id="QCQ84824.1"/>
    </source>
</evidence>
<protein>
    <submittedName>
        <fullName evidence="2">DNA pilot protein</fullName>
    </submittedName>
</protein>